<dbReference type="InterPro" id="IPR003607">
    <property type="entry name" value="HD/PDEase_dom"/>
</dbReference>
<dbReference type="GO" id="GO:0008893">
    <property type="term" value="F:guanosine-3',5'-bis(diphosphate) 3'-diphosphatase activity"/>
    <property type="evidence" value="ECO:0007669"/>
    <property type="project" value="TreeGrafter"/>
</dbReference>
<organism evidence="2">
    <name type="scientific">marine metagenome</name>
    <dbReference type="NCBI Taxonomy" id="408172"/>
    <lineage>
        <taxon>unclassified sequences</taxon>
        <taxon>metagenomes</taxon>
        <taxon>ecological metagenomes</taxon>
    </lineage>
</organism>
<protein>
    <recommendedName>
        <fullName evidence="1">HD/PDEase domain-containing protein</fullName>
    </recommendedName>
</protein>
<dbReference type="PANTHER" id="PTHR46246:SF1">
    <property type="entry name" value="GUANOSINE-3',5'-BIS(DIPHOSPHATE) 3'-PYROPHOSPHOHYDROLASE MESH1"/>
    <property type="match status" value="1"/>
</dbReference>
<reference evidence="2" key="1">
    <citation type="submission" date="2018-05" db="EMBL/GenBank/DDBJ databases">
        <authorList>
            <person name="Lanie J.A."/>
            <person name="Ng W.-L."/>
            <person name="Kazmierczak K.M."/>
            <person name="Andrzejewski T.M."/>
            <person name="Davidsen T.M."/>
            <person name="Wayne K.J."/>
            <person name="Tettelin H."/>
            <person name="Glass J.I."/>
            <person name="Rusch D."/>
            <person name="Podicherti R."/>
            <person name="Tsui H.-C.T."/>
            <person name="Winkler M.E."/>
        </authorList>
    </citation>
    <scope>NUCLEOTIDE SEQUENCE</scope>
</reference>
<dbReference type="SMART" id="SM00471">
    <property type="entry name" value="HDc"/>
    <property type="match status" value="1"/>
</dbReference>
<evidence type="ECO:0000313" key="2">
    <source>
        <dbReference type="EMBL" id="SVE19929.1"/>
    </source>
</evidence>
<gene>
    <name evidence="2" type="ORF">METZ01_LOCUS472783</name>
</gene>
<feature type="domain" description="HD/PDEase" evidence="1">
    <location>
        <begin position="59"/>
        <end position="166"/>
    </location>
</feature>
<dbReference type="Gene3D" id="1.10.3210.10">
    <property type="entry name" value="Hypothetical protein af1432"/>
    <property type="match status" value="1"/>
</dbReference>
<dbReference type="EMBL" id="UINC01200857">
    <property type="protein sequence ID" value="SVE19929.1"/>
    <property type="molecule type" value="Genomic_DNA"/>
</dbReference>
<dbReference type="CDD" id="cd00077">
    <property type="entry name" value="HDc"/>
    <property type="match status" value="1"/>
</dbReference>
<proteinExistence type="predicted"/>
<evidence type="ECO:0000259" key="1">
    <source>
        <dbReference type="SMART" id="SM00471"/>
    </source>
</evidence>
<dbReference type="AlphaFoldDB" id="A0A383BJ73"/>
<sequence length="209" mass="23359">EEMSSVTCPSCETKVRVGSLVVGEDGTFWVPGMTEVGALLGAACFAADRHRDQRRKDIKSSPYINHVLSVAEVLTHHGIEDIITLQAALLHDTIEDTETSPDELDHLFGSEVLSVVLEVTDDKSLDKAERKRLQIEKSPHLSDRAKLVKLGDMISNVTDVGANPPADWSLERRIEYLDWTEQVIHGCRGVHEWLEEHYDMALDDARESC</sequence>
<name>A0A383BJ73_9ZZZZ</name>
<dbReference type="SUPFAM" id="SSF109604">
    <property type="entry name" value="HD-domain/PDEase-like"/>
    <property type="match status" value="1"/>
</dbReference>
<dbReference type="PANTHER" id="PTHR46246">
    <property type="entry name" value="GUANOSINE-3',5'-BIS(DIPHOSPHATE) 3'-PYROPHOSPHOHYDROLASE MESH1"/>
    <property type="match status" value="1"/>
</dbReference>
<accession>A0A383BJ73</accession>
<feature type="non-terminal residue" evidence="2">
    <location>
        <position position="1"/>
    </location>
</feature>
<dbReference type="InterPro" id="IPR052194">
    <property type="entry name" value="MESH1"/>
</dbReference>
<dbReference type="Pfam" id="PF13328">
    <property type="entry name" value="HD_4"/>
    <property type="match status" value="1"/>
</dbReference>